<gene>
    <name evidence="2" type="ORF">WDJ50_11015</name>
</gene>
<dbReference type="AlphaFoldDB" id="A0AAU6Q0N9"/>
<dbReference type="RefSeq" id="WP_339095049.1">
    <property type="nucleotide sequence ID" value="NZ_CP149782.1"/>
</dbReference>
<evidence type="ECO:0000313" key="2">
    <source>
        <dbReference type="EMBL" id="WYF43938.1"/>
    </source>
</evidence>
<reference evidence="2" key="1">
    <citation type="submission" date="2024-03" db="EMBL/GenBank/DDBJ databases">
        <title>Deinococcus weizhi sp. nov., isolated from human skin.</title>
        <authorList>
            <person name="Wei Z."/>
            <person name="Tian F."/>
            <person name="Yang C."/>
            <person name="Xin L.T."/>
            <person name="Wen Z.J."/>
            <person name="Lan K.C."/>
            <person name="Yu L."/>
            <person name="Zhe W."/>
            <person name="Dan F.D."/>
            <person name="Jun W."/>
            <person name="Rui Z."/>
            <person name="Yong X.J."/>
            <person name="Ting Y."/>
            <person name="Wei X."/>
            <person name="Xu Z.G."/>
            <person name="Xin Z."/>
            <person name="Dong F.G."/>
            <person name="Ni X.M."/>
            <person name="Zheng M.G."/>
            <person name="Chun Y."/>
            <person name="Qian W.X."/>
        </authorList>
    </citation>
    <scope>NUCLEOTIDE SEQUENCE</scope>
    <source>
        <strain evidence="2">VB142</strain>
    </source>
</reference>
<proteinExistence type="predicted"/>
<sequence>MNTYRVYLSYAGEGERCWGELTAASAREAAQTARRREQNAGRIVTAARAERVER</sequence>
<name>A0AAU6Q0N9_9DEIO</name>
<dbReference type="EMBL" id="CP149782">
    <property type="protein sequence ID" value="WYF43938.1"/>
    <property type="molecule type" value="Genomic_DNA"/>
</dbReference>
<organism evidence="2">
    <name type="scientific">Deinococcus sp. VB142</name>
    <dbReference type="NCBI Taxonomy" id="3112952"/>
    <lineage>
        <taxon>Bacteria</taxon>
        <taxon>Thermotogati</taxon>
        <taxon>Deinococcota</taxon>
        <taxon>Deinococci</taxon>
        <taxon>Deinococcales</taxon>
        <taxon>Deinococcaceae</taxon>
        <taxon>Deinococcus</taxon>
    </lineage>
</organism>
<evidence type="ECO:0000256" key="1">
    <source>
        <dbReference type="SAM" id="MobiDB-lite"/>
    </source>
</evidence>
<feature type="region of interest" description="Disordered" evidence="1">
    <location>
        <begin position="32"/>
        <end position="54"/>
    </location>
</feature>
<protein>
    <submittedName>
        <fullName evidence="2">Uncharacterized protein</fullName>
    </submittedName>
</protein>
<accession>A0AAU6Q0N9</accession>